<dbReference type="PANTHER" id="PTHR30153">
    <property type="entry name" value="REPLICATIVE DNA HELICASE DNAB"/>
    <property type="match status" value="1"/>
</dbReference>
<dbReference type="GO" id="GO:0003677">
    <property type="term" value="F:DNA binding"/>
    <property type="evidence" value="ECO:0007669"/>
    <property type="project" value="UniProtKB-UniRule"/>
</dbReference>
<dbReference type="GO" id="GO:0043139">
    <property type="term" value="F:5'-3' DNA helicase activity"/>
    <property type="evidence" value="ECO:0007669"/>
    <property type="project" value="UniProtKB-EC"/>
</dbReference>
<dbReference type="RefSeq" id="WP_091018796.1">
    <property type="nucleotide sequence ID" value="NZ_CP041745.1"/>
</dbReference>
<keyword evidence="2 12" id="KW-0639">Primosome</keyword>
<evidence type="ECO:0000256" key="4">
    <source>
        <dbReference type="ARBA" id="ARBA00022741"/>
    </source>
</evidence>
<accession>A0A1I3U8G9</accession>
<name>A0A1I3U8G9_9BURK</name>
<dbReference type="EC" id="5.6.2.3" evidence="11 12"/>
<evidence type="ECO:0000256" key="6">
    <source>
        <dbReference type="ARBA" id="ARBA00022806"/>
    </source>
</evidence>
<evidence type="ECO:0000313" key="15">
    <source>
        <dbReference type="Proteomes" id="UP000199548"/>
    </source>
</evidence>
<evidence type="ECO:0000256" key="9">
    <source>
        <dbReference type="ARBA" id="ARBA00023235"/>
    </source>
</evidence>
<dbReference type="GO" id="GO:0016887">
    <property type="term" value="F:ATP hydrolysis activity"/>
    <property type="evidence" value="ECO:0007669"/>
    <property type="project" value="RHEA"/>
</dbReference>
<keyword evidence="6 12" id="KW-0347">Helicase</keyword>
<evidence type="ECO:0000256" key="3">
    <source>
        <dbReference type="ARBA" id="ARBA00022705"/>
    </source>
</evidence>
<dbReference type="InterPro" id="IPR007693">
    <property type="entry name" value="DNA_helicase_DnaB-like_N"/>
</dbReference>
<keyword evidence="5 12" id="KW-0378">Hydrolase</keyword>
<keyword evidence="9" id="KW-0413">Isomerase</keyword>
<dbReference type="GO" id="GO:1990077">
    <property type="term" value="C:primosome complex"/>
    <property type="evidence" value="ECO:0007669"/>
    <property type="project" value="UniProtKB-UniRule"/>
</dbReference>
<dbReference type="PANTHER" id="PTHR30153:SF2">
    <property type="entry name" value="REPLICATIVE DNA HELICASE"/>
    <property type="match status" value="1"/>
</dbReference>
<dbReference type="CDD" id="cd00984">
    <property type="entry name" value="DnaB_C"/>
    <property type="match status" value="1"/>
</dbReference>
<dbReference type="AlphaFoldDB" id="A0A1I3U8G9"/>
<comment type="function">
    <text evidence="12">The main replicative DNA helicase, it participates in initiation and elongation during chromosome replication. Travels ahead of the DNA replisome, separating dsDNA into templates for DNA synthesis. A processive ATP-dependent 5'-3' DNA helicase it has DNA-dependent ATPase activity.</text>
</comment>
<sequence length="460" mass="50463">MGAYEPAVGPSDTHAQTSAPDAEQCVLGALLLDNGVLEEISGKVSDADFTVGEYAVIFRAIRDLIVRGSAADPVTVFERLQSTGSKIERPLVLLNELAANTPGTKNVRYYAEIVQNRSIARRMLRVSSQIRDTVLTPNGRTPHELLDAAQASLLAISDAKQSSEQEFQPLDAALTRVIEKIDQRFQAGPGQHLGGTATGFVDLDRMTDGMHGGELIIVGGRPSMGKTSLAMNIAEHVAVVLGLPVAVVSLEMPAEQLAQRMLAGTARINQHKLRTANLRDDDWSRITHGTQTLVGAPLYTIEDSNMTPLQFKAKVRRLQRQLGRPLGLIVVDYLQLMSGESSGENRTFELSHISRELKKAAKEFNVPILALSQLNRAVEQRPNKRPVMSDIRESGSIEQDADVIYFIYRDEVYHPDSQDRGCAEVIIAKQRNGPLTTVRLAFRNELTRFENFADPAPGPV</sequence>
<dbReference type="GO" id="GO:0005829">
    <property type="term" value="C:cytosol"/>
    <property type="evidence" value="ECO:0007669"/>
    <property type="project" value="TreeGrafter"/>
</dbReference>
<evidence type="ECO:0000256" key="10">
    <source>
        <dbReference type="ARBA" id="ARBA00048954"/>
    </source>
</evidence>
<keyword evidence="7 12" id="KW-0067">ATP-binding</keyword>
<dbReference type="InterPro" id="IPR016136">
    <property type="entry name" value="DNA_helicase_N/primase_C"/>
</dbReference>
<gene>
    <name evidence="14" type="ORF">SAMN05192543_11142</name>
</gene>
<dbReference type="Pfam" id="PF03796">
    <property type="entry name" value="DnaB_C"/>
    <property type="match status" value="1"/>
</dbReference>
<dbReference type="Proteomes" id="UP000199548">
    <property type="component" value="Unassembled WGS sequence"/>
</dbReference>
<proteinExistence type="inferred from homology"/>
<evidence type="ECO:0000256" key="8">
    <source>
        <dbReference type="ARBA" id="ARBA00023125"/>
    </source>
</evidence>
<feature type="domain" description="SF4 helicase" evidence="13">
    <location>
        <begin position="189"/>
        <end position="456"/>
    </location>
</feature>
<evidence type="ECO:0000313" key="14">
    <source>
        <dbReference type="EMBL" id="SFJ79195.1"/>
    </source>
</evidence>
<dbReference type="GO" id="GO:0006269">
    <property type="term" value="P:DNA replication, synthesis of primer"/>
    <property type="evidence" value="ECO:0007669"/>
    <property type="project" value="UniProtKB-UniRule"/>
</dbReference>
<dbReference type="InterPro" id="IPR036185">
    <property type="entry name" value="DNA_heli_DnaB-like_N_sf"/>
</dbReference>
<comment type="similarity">
    <text evidence="1 12">Belongs to the helicase family. DnaB subfamily.</text>
</comment>
<evidence type="ECO:0000256" key="1">
    <source>
        <dbReference type="ARBA" id="ARBA00008428"/>
    </source>
</evidence>
<evidence type="ECO:0000256" key="12">
    <source>
        <dbReference type="RuleBase" id="RU362085"/>
    </source>
</evidence>
<evidence type="ECO:0000256" key="11">
    <source>
        <dbReference type="NCBIfam" id="TIGR00665"/>
    </source>
</evidence>
<dbReference type="SUPFAM" id="SSF48024">
    <property type="entry name" value="N-terminal domain of DnaB helicase"/>
    <property type="match status" value="1"/>
</dbReference>
<evidence type="ECO:0000256" key="5">
    <source>
        <dbReference type="ARBA" id="ARBA00022801"/>
    </source>
</evidence>
<evidence type="ECO:0000256" key="7">
    <source>
        <dbReference type="ARBA" id="ARBA00022840"/>
    </source>
</evidence>
<dbReference type="InterPro" id="IPR007694">
    <property type="entry name" value="DNA_helicase_DnaB-like_C"/>
</dbReference>
<dbReference type="OrthoDB" id="9773982at2"/>
<dbReference type="GO" id="GO:0005524">
    <property type="term" value="F:ATP binding"/>
    <property type="evidence" value="ECO:0007669"/>
    <property type="project" value="UniProtKB-UniRule"/>
</dbReference>
<evidence type="ECO:0000259" key="13">
    <source>
        <dbReference type="PROSITE" id="PS51199"/>
    </source>
</evidence>
<keyword evidence="4 12" id="KW-0547">Nucleotide-binding</keyword>
<keyword evidence="8 12" id="KW-0238">DNA-binding</keyword>
<dbReference type="STRING" id="420953.SAMN05192543_11142"/>
<protein>
    <recommendedName>
        <fullName evidence="11 12">Replicative DNA helicase</fullName>
        <ecNumber evidence="11 12">5.6.2.3</ecNumber>
    </recommendedName>
</protein>
<keyword evidence="3 12" id="KW-0235">DNA replication</keyword>
<dbReference type="SUPFAM" id="SSF52540">
    <property type="entry name" value="P-loop containing nucleoside triphosphate hydrolases"/>
    <property type="match status" value="1"/>
</dbReference>
<dbReference type="InterPro" id="IPR027417">
    <property type="entry name" value="P-loop_NTPase"/>
</dbReference>
<reference evidence="14 15" key="1">
    <citation type="submission" date="2016-10" db="EMBL/GenBank/DDBJ databases">
        <authorList>
            <person name="de Groot N.N."/>
        </authorList>
    </citation>
    <scope>NUCLEOTIDE SEQUENCE [LARGE SCALE GENOMIC DNA]</scope>
    <source>
        <strain evidence="14 15">LMG 23650</strain>
    </source>
</reference>
<dbReference type="InterPro" id="IPR007692">
    <property type="entry name" value="DNA_helicase_DnaB"/>
</dbReference>
<dbReference type="Pfam" id="PF00772">
    <property type="entry name" value="DnaB"/>
    <property type="match status" value="1"/>
</dbReference>
<dbReference type="Gene3D" id="1.10.860.10">
    <property type="entry name" value="DNAb Helicase, Chain A"/>
    <property type="match status" value="1"/>
</dbReference>
<dbReference type="Gene3D" id="3.40.50.300">
    <property type="entry name" value="P-loop containing nucleotide triphosphate hydrolases"/>
    <property type="match status" value="1"/>
</dbReference>
<dbReference type="NCBIfam" id="TIGR00665">
    <property type="entry name" value="DnaB"/>
    <property type="match status" value="1"/>
</dbReference>
<evidence type="ECO:0000256" key="2">
    <source>
        <dbReference type="ARBA" id="ARBA00022515"/>
    </source>
</evidence>
<keyword evidence="15" id="KW-1185">Reference proteome</keyword>
<organism evidence="14 15">
    <name type="scientific">Paraburkholderia megapolitana</name>
    <dbReference type="NCBI Taxonomy" id="420953"/>
    <lineage>
        <taxon>Bacteria</taxon>
        <taxon>Pseudomonadati</taxon>
        <taxon>Pseudomonadota</taxon>
        <taxon>Betaproteobacteria</taxon>
        <taxon>Burkholderiales</taxon>
        <taxon>Burkholderiaceae</taxon>
        <taxon>Paraburkholderia</taxon>
    </lineage>
</organism>
<dbReference type="EMBL" id="FOQU01000011">
    <property type="protein sequence ID" value="SFJ79195.1"/>
    <property type="molecule type" value="Genomic_DNA"/>
</dbReference>
<dbReference type="PROSITE" id="PS51199">
    <property type="entry name" value="SF4_HELICASE"/>
    <property type="match status" value="1"/>
</dbReference>
<comment type="catalytic activity">
    <reaction evidence="10 12">
        <text>ATP + H2O = ADP + phosphate + H(+)</text>
        <dbReference type="Rhea" id="RHEA:13065"/>
        <dbReference type="ChEBI" id="CHEBI:15377"/>
        <dbReference type="ChEBI" id="CHEBI:15378"/>
        <dbReference type="ChEBI" id="CHEBI:30616"/>
        <dbReference type="ChEBI" id="CHEBI:43474"/>
        <dbReference type="ChEBI" id="CHEBI:456216"/>
        <dbReference type="EC" id="5.6.2.3"/>
    </reaction>
</comment>